<gene>
    <name evidence="1" type="ORF">K5I29_02490</name>
</gene>
<dbReference type="NCBIfam" id="TIGR02594">
    <property type="entry name" value="TIGR02594 family protein"/>
    <property type="match status" value="1"/>
</dbReference>
<name>A0ABY6LZW7_9FLAO</name>
<protein>
    <submittedName>
        <fullName evidence="1">TIGR02594 family protein</fullName>
    </submittedName>
</protein>
<dbReference type="InterPro" id="IPR013423">
    <property type="entry name" value="CHP02594"/>
</dbReference>
<evidence type="ECO:0000313" key="1">
    <source>
        <dbReference type="EMBL" id="UYW01811.1"/>
    </source>
</evidence>
<accession>A0ABY6LZW7</accession>
<sequence>MNKLEPKYQYLLKESAPAILIETLKEYGVKEVIGSKHNPKVLEYFKSVGWGHIKDDETPWCGALLGYAVIKAGLVPPVTCIQALKWNNWGVRQSVAMLGDVLTFSRAGGGHVGLYVGEDETCYHVLGGNQSNSVCVTRIQKSRLSQIRRTNWKIAQPKNVRVIELGASGLISKNEL</sequence>
<dbReference type="Proteomes" id="UP001163328">
    <property type="component" value="Chromosome"/>
</dbReference>
<organism evidence="1 2">
    <name type="scientific">Flavobacterium agricola</name>
    <dbReference type="NCBI Taxonomy" id="2870839"/>
    <lineage>
        <taxon>Bacteria</taxon>
        <taxon>Pseudomonadati</taxon>
        <taxon>Bacteroidota</taxon>
        <taxon>Flavobacteriia</taxon>
        <taxon>Flavobacteriales</taxon>
        <taxon>Flavobacteriaceae</taxon>
        <taxon>Flavobacterium</taxon>
    </lineage>
</organism>
<dbReference type="RefSeq" id="WP_264434285.1">
    <property type="nucleotide sequence ID" value="NZ_CP081495.1"/>
</dbReference>
<reference evidence="1" key="1">
    <citation type="submission" date="2021-08" db="EMBL/GenBank/DDBJ databases">
        <title>Flavobacterium sp. strain CC-SYL302.</title>
        <authorList>
            <person name="Lin S.-Y."/>
            <person name="Lee T.-H."/>
            <person name="Young C.-C."/>
        </authorList>
    </citation>
    <scope>NUCLEOTIDE SEQUENCE</scope>
    <source>
        <strain evidence="1">CC-SYL302</strain>
    </source>
</reference>
<evidence type="ECO:0000313" key="2">
    <source>
        <dbReference type="Proteomes" id="UP001163328"/>
    </source>
</evidence>
<dbReference type="Gene3D" id="3.90.1720.10">
    <property type="entry name" value="endopeptidase domain like (from Nostoc punctiforme)"/>
    <property type="match status" value="1"/>
</dbReference>
<proteinExistence type="predicted"/>
<keyword evidence="2" id="KW-1185">Reference proteome</keyword>
<dbReference type="EMBL" id="CP081495">
    <property type="protein sequence ID" value="UYW01811.1"/>
    <property type="molecule type" value="Genomic_DNA"/>
</dbReference>